<proteinExistence type="predicted"/>
<dbReference type="InterPro" id="IPR051642">
    <property type="entry name" value="SWI6-like"/>
</dbReference>
<reference evidence="3 4" key="1">
    <citation type="journal article" date="2013" name="Chin. Sci. Bull.">
        <title>Genome survey uncovers the secrets of sex and lifestyle in caterpillar fungus.</title>
        <authorList>
            <person name="Hu X."/>
            <person name="Zhang Y."/>
            <person name="Xiao G."/>
            <person name="Zheng P."/>
            <person name="Xia Y."/>
            <person name="Zhang X."/>
            <person name="St Leger R.J."/>
            <person name="Liu X."/>
            <person name="Wang C."/>
        </authorList>
    </citation>
    <scope>NUCLEOTIDE SEQUENCE [LARGE SCALE GENOMIC DNA]</scope>
    <source>
        <strain evidence="4">Co18 / CGMCC 3.14243</strain>
        <tissue evidence="3">Fruit-body</tissue>
    </source>
</reference>
<dbReference type="Gene3D" id="3.10.260.10">
    <property type="entry name" value="Transcription regulator HTH, APSES-type DNA-binding domain"/>
    <property type="match status" value="1"/>
</dbReference>
<dbReference type="SUPFAM" id="SSF54616">
    <property type="entry name" value="DNA-binding domain of Mlu1-box binding protein MBP1"/>
    <property type="match status" value="1"/>
</dbReference>
<feature type="region of interest" description="Disordered" evidence="1">
    <location>
        <begin position="1"/>
        <end position="72"/>
    </location>
</feature>
<dbReference type="AlphaFoldDB" id="T5AIN7"/>
<feature type="compositionally biased region" description="Basic and acidic residues" evidence="1">
    <location>
        <begin position="405"/>
        <end position="422"/>
    </location>
</feature>
<sequence length="459" mass="50264">MLPLQSLLNPASPGASPRCSRQPSPPSKSASASDKTAAPRGRMDVRQVLKRPVARSAASPLRSRTQGPVRFPPFEDVSTQVMQEIATYQISPFGQIQLCSEHIPYNSAKKNFYAKTGRESIEAFKYEFRVPGQQAAYKIMWDYNIGLVRMTPFFKSLGYPKPSQMLDKNPGLREISPSITGGSVSAQGYWMPYRCARAVCATFCHDIAGALIPLFGPEFPMECTPPDSQFFGDMVISQQLVVEATMEAEASRDAYELRKDAALNGSLGQRRLDVDAPQRHTRHGDAHSWFRFSPRPLARAAPRITGCNPPPGPGSSLRGEANPETRHFRYGSGTSLPPINPPKRDSTYRTQVSDPPKRVLTGAETAPAPWVVKRRRADQECSNDGYDPKRATTAARASFDVAQQHIHDRNDDGHRGRSARSAREDYAAAAVLVGLQTDGVGAAADPVWDGHGGTPPRHG</sequence>
<dbReference type="GO" id="GO:0030907">
    <property type="term" value="C:MBF transcription complex"/>
    <property type="evidence" value="ECO:0007669"/>
    <property type="project" value="TreeGrafter"/>
</dbReference>
<gene>
    <name evidence="3" type="ORF">OCS_02598</name>
</gene>
<dbReference type="GO" id="GO:0000981">
    <property type="term" value="F:DNA-binding transcription factor activity, RNA polymerase II-specific"/>
    <property type="evidence" value="ECO:0007669"/>
    <property type="project" value="UniProtKB-ARBA"/>
</dbReference>
<dbReference type="Proteomes" id="UP000019374">
    <property type="component" value="Unassembled WGS sequence"/>
</dbReference>
<dbReference type="GO" id="GO:0033309">
    <property type="term" value="C:SBF transcription complex"/>
    <property type="evidence" value="ECO:0007669"/>
    <property type="project" value="TreeGrafter"/>
</dbReference>
<dbReference type="EMBL" id="KE652442">
    <property type="protein sequence ID" value="EQL01683.1"/>
    <property type="molecule type" value="Genomic_DNA"/>
</dbReference>
<feature type="compositionally biased region" description="Low complexity" evidence="1">
    <location>
        <begin position="16"/>
        <end position="39"/>
    </location>
</feature>
<dbReference type="eggNOG" id="ENOG502S1IW">
    <property type="taxonomic scope" value="Eukaryota"/>
</dbReference>
<feature type="region of interest" description="Disordered" evidence="1">
    <location>
        <begin position="403"/>
        <end position="422"/>
    </location>
</feature>
<feature type="domain" description="HTH APSES-type" evidence="2">
    <location>
        <begin position="110"/>
        <end position="226"/>
    </location>
</feature>
<evidence type="ECO:0000256" key="1">
    <source>
        <dbReference type="SAM" id="MobiDB-lite"/>
    </source>
</evidence>
<evidence type="ECO:0000259" key="2">
    <source>
        <dbReference type="PROSITE" id="PS51299"/>
    </source>
</evidence>
<evidence type="ECO:0000313" key="4">
    <source>
        <dbReference type="Proteomes" id="UP000019374"/>
    </source>
</evidence>
<accession>T5AIN7</accession>
<feature type="region of interest" description="Disordered" evidence="1">
    <location>
        <begin position="304"/>
        <end position="365"/>
    </location>
</feature>
<dbReference type="PANTHER" id="PTHR43828">
    <property type="entry name" value="ASPARAGINASE"/>
    <property type="match status" value="1"/>
</dbReference>
<protein>
    <submittedName>
        <fullName evidence="3">APSES transcription factor Xbp1</fullName>
    </submittedName>
</protein>
<dbReference type="OrthoDB" id="5562739at2759"/>
<dbReference type="PANTHER" id="PTHR43828:SF5">
    <property type="entry name" value="TRANSCRIPTIONAL REPRESSOR XBP1"/>
    <property type="match status" value="1"/>
</dbReference>
<name>T5AIN7_OPHSC</name>
<dbReference type="GO" id="GO:0003677">
    <property type="term" value="F:DNA binding"/>
    <property type="evidence" value="ECO:0007669"/>
    <property type="project" value="InterPro"/>
</dbReference>
<organism evidence="3 4">
    <name type="scientific">Ophiocordyceps sinensis (strain Co18 / CGMCC 3.14243)</name>
    <name type="common">Yarsagumba caterpillar fungus</name>
    <name type="synonym">Hirsutella sinensis</name>
    <dbReference type="NCBI Taxonomy" id="911162"/>
    <lineage>
        <taxon>Eukaryota</taxon>
        <taxon>Fungi</taxon>
        <taxon>Dikarya</taxon>
        <taxon>Ascomycota</taxon>
        <taxon>Pezizomycotina</taxon>
        <taxon>Sordariomycetes</taxon>
        <taxon>Hypocreomycetidae</taxon>
        <taxon>Hypocreales</taxon>
        <taxon>Ophiocordycipitaceae</taxon>
        <taxon>Ophiocordyceps</taxon>
    </lineage>
</organism>
<dbReference type="InterPro" id="IPR036887">
    <property type="entry name" value="HTH_APSES_sf"/>
</dbReference>
<dbReference type="HOGENOM" id="CLU_027582_4_0_1"/>
<evidence type="ECO:0000313" key="3">
    <source>
        <dbReference type="EMBL" id="EQL01683.1"/>
    </source>
</evidence>
<dbReference type="PROSITE" id="PS51299">
    <property type="entry name" value="HTH_APSES"/>
    <property type="match status" value="1"/>
</dbReference>
<dbReference type="InterPro" id="IPR003163">
    <property type="entry name" value="Tscrpt_reg_HTH_APSES-type"/>
</dbReference>